<dbReference type="SUPFAM" id="SSF74942">
    <property type="entry name" value="YhbC-like, C-terminal domain"/>
    <property type="match status" value="1"/>
</dbReference>
<comment type="similarity">
    <text evidence="3">Belongs to the RimP family.</text>
</comment>
<dbReference type="Gene3D" id="3.30.300.70">
    <property type="entry name" value="RimP-like superfamily, N-terminal"/>
    <property type="match status" value="1"/>
</dbReference>
<keyword evidence="2 3" id="KW-0690">Ribosome biogenesis</keyword>
<dbReference type="InterPro" id="IPR036847">
    <property type="entry name" value="RimP_C_sf"/>
</dbReference>
<dbReference type="InterPro" id="IPR035956">
    <property type="entry name" value="RimP_N_sf"/>
</dbReference>
<dbReference type="GO" id="GO:0005829">
    <property type="term" value="C:cytosol"/>
    <property type="evidence" value="ECO:0007669"/>
    <property type="project" value="TreeGrafter"/>
</dbReference>
<comment type="function">
    <text evidence="3">Required for maturation of 30S ribosomal subunits.</text>
</comment>
<dbReference type="InterPro" id="IPR028998">
    <property type="entry name" value="RimP_C"/>
</dbReference>
<evidence type="ECO:0000256" key="1">
    <source>
        <dbReference type="ARBA" id="ARBA00022490"/>
    </source>
</evidence>
<evidence type="ECO:0000259" key="4">
    <source>
        <dbReference type="Pfam" id="PF02576"/>
    </source>
</evidence>
<dbReference type="EMBL" id="FOTR01000013">
    <property type="protein sequence ID" value="SFM31622.1"/>
    <property type="molecule type" value="Genomic_DNA"/>
</dbReference>
<feature type="domain" description="Ribosome maturation factor RimP N-terminal" evidence="4">
    <location>
        <begin position="12"/>
        <end position="84"/>
    </location>
</feature>
<name>A0A1I4PUU0_9BACI</name>
<feature type="domain" description="Ribosome maturation factor RimP C-terminal" evidence="5">
    <location>
        <begin position="87"/>
        <end position="156"/>
    </location>
</feature>
<dbReference type="OrthoDB" id="9805006at2"/>
<dbReference type="SUPFAM" id="SSF75420">
    <property type="entry name" value="YhbC-like, N-terminal domain"/>
    <property type="match status" value="1"/>
</dbReference>
<reference evidence="7" key="1">
    <citation type="submission" date="2016-10" db="EMBL/GenBank/DDBJ databases">
        <authorList>
            <person name="Varghese N."/>
            <person name="Submissions S."/>
        </authorList>
    </citation>
    <scope>NUCLEOTIDE SEQUENCE [LARGE SCALE GENOMIC DNA]</scope>
    <source>
        <strain evidence="7">CGMCC 1.4250</strain>
    </source>
</reference>
<proteinExistence type="inferred from homology"/>
<evidence type="ECO:0000313" key="7">
    <source>
        <dbReference type="Proteomes" id="UP000198565"/>
    </source>
</evidence>
<dbReference type="PANTHER" id="PTHR33867:SF1">
    <property type="entry name" value="RIBOSOME MATURATION FACTOR RIMP"/>
    <property type="match status" value="1"/>
</dbReference>
<dbReference type="NCBIfam" id="NF000928">
    <property type="entry name" value="PRK00092.1-2"/>
    <property type="match status" value="1"/>
</dbReference>
<dbReference type="PANTHER" id="PTHR33867">
    <property type="entry name" value="RIBOSOME MATURATION FACTOR RIMP"/>
    <property type="match status" value="1"/>
</dbReference>
<organism evidence="6 7">
    <name type="scientific">Gracilibacillus orientalis</name>
    <dbReference type="NCBI Taxonomy" id="334253"/>
    <lineage>
        <taxon>Bacteria</taxon>
        <taxon>Bacillati</taxon>
        <taxon>Bacillota</taxon>
        <taxon>Bacilli</taxon>
        <taxon>Bacillales</taxon>
        <taxon>Bacillaceae</taxon>
        <taxon>Gracilibacillus</taxon>
    </lineage>
</organism>
<dbReference type="AlphaFoldDB" id="A0A1I4PUU0"/>
<dbReference type="FunFam" id="3.30.300.70:FF:000001">
    <property type="entry name" value="Ribosome maturation factor RimP"/>
    <property type="match status" value="1"/>
</dbReference>
<dbReference type="RefSeq" id="WP_091485400.1">
    <property type="nucleotide sequence ID" value="NZ_FOTR01000013.1"/>
</dbReference>
<dbReference type="Pfam" id="PF17384">
    <property type="entry name" value="DUF150_C"/>
    <property type="match status" value="1"/>
</dbReference>
<keyword evidence="7" id="KW-1185">Reference proteome</keyword>
<dbReference type="STRING" id="334253.SAMN04487943_11334"/>
<dbReference type="InterPro" id="IPR003728">
    <property type="entry name" value="Ribosome_maturation_RimP"/>
</dbReference>
<dbReference type="InterPro" id="IPR028989">
    <property type="entry name" value="RimP_N"/>
</dbReference>
<evidence type="ECO:0000259" key="5">
    <source>
        <dbReference type="Pfam" id="PF17384"/>
    </source>
</evidence>
<dbReference type="Pfam" id="PF02576">
    <property type="entry name" value="RimP_N"/>
    <property type="match status" value="1"/>
</dbReference>
<gene>
    <name evidence="3" type="primary">rimP</name>
    <name evidence="6" type="ORF">SAMN04487943_11334</name>
</gene>
<dbReference type="Proteomes" id="UP000198565">
    <property type="component" value="Unassembled WGS sequence"/>
</dbReference>
<evidence type="ECO:0000256" key="3">
    <source>
        <dbReference type="HAMAP-Rule" id="MF_01077"/>
    </source>
</evidence>
<dbReference type="GO" id="GO:0000028">
    <property type="term" value="P:ribosomal small subunit assembly"/>
    <property type="evidence" value="ECO:0007669"/>
    <property type="project" value="TreeGrafter"/>
</dbReference>
<keyword evidence="1 3" id="KW-0963">Cytoplasm</keyword>
<comment type="subcellular location">
    <subcellularLocation>
        <location evidence="3">Cytoplasm</location>
    </subcellularLocation>
</comment>
<dbReference type="Gene3D" id="2.30.30.180">
    <property type="entry name" value="Ribosome maturation factor RimP, C-terminal domain"/>
    <property type="match status" value="1"/>
</dbReference>
<accession>A0A1I4PUU0</accession>
<dbReference type="HAMAP" id="MF_01077">
    <property type="entry name" value="RimP"/>
    <property type="match status" value="1"/>
</dbReference>
<evidence type="ECO:0000313" key="6">
    <source>
        <dbReference type="EMBL" id="SFM31622.1"/>
    </source>
</evidence>
<dbReference type="CDD" id="cd01734">
    <property type="entry name" value="YlxS_C"/>
    <property type="match status" value="1"/>
</dbReference>
<protein>
    <recommendedName>
        <fullName evidence="3">Ribosome maturation factor RimP</fullName>
    </recommendedName>
</protein>
<evidence type="ECO:0000256" key="2">
    <source>
        <dbReference type="ARBA" id="ARBA00022517"/>
    </source>
</evidence>
<sequence>MASKIVQQTEELVQPILDELSLELVDIVYEKEGPNWFLRVYIDKDDGVDIEECGQVSERLSTKLDEADPITEAYFLEVSSPGVERPLKKETDFEKHIGKHVYVKLYEPISGEKEFTGDLVDFKDGNATIRYKEKTKQKEVEIPFAKIAKARLAVTFD</sequence>
<dbReference type="GO" id="GO:0006412">
    <property type="term" value="P:translation"/>
    <property type="evidence" value="ECO:0007669"/>
    <property type="project" value="TreeGrafter"/>
</dbReference>